<feature type="transmembrane region" description="Helical" evidence="2">
    <location>
        <begin position="797"/>
        <end position="818"/>
    </location>
</feature>
<dbReference type="AlphaFoldDB" id="A0AAD9PSQ8"/>
<evidence type="ECO:0000256" key="1">
    <source>
        <dbReference type="SAM" id="MobiDB-lite"/>
    </source>
</evidence>
<feature type="compositionally biased region" description="Basic and acidic residues" evidence="1">
    <location>
        <begin position="944"/>
        <end position="956"/>
    </location>
</feature>
<feature type="transmembrane region" description="Helical" evidence="2">
    <location>
        <begin position="614"/>
        <end position="634"/>
    </location>
</feature>
<evidence type="ECO:0000256" key="2">
    <source>
        <dbReference type="SAM" id="Phobius"/>
    </source>
</evidence>
<feature type="region of interest" description="Disordered" evidence="1">
    <location>
        <begin position="130"/>
        <end position="181"/>
    </location>
</feature>
<dbReference type="PANTHER" id="PTHR11319">
    <property type="entry name" value="G PROTEIN-COUPLED RECEPTOR-RELATED"/>
    <property type="match status" value="1"/>
</dbReference>
<feature type="compositionally biased region" description="Acidic residues" evidence="1">
    <location>
        <begin position="144"/>
        <end position="160"/>
    </location>
</feature>
<feature type="compositionally biased region" description="Basic and acidic residues" evidence="1">
    <location>
        <begin position="1020"/>
        <end position="1047"/>
    </location>
</feature>
<gene>
    <name evidence="4" type="ORF">P5673_031668</name>
</gene>
<dbReference type="Pfam" id="PF24633">
    <property type="entry name" value="DUF7630"/>
    <property type="match status" value="1"/>
</dbReference>
<feature type="transmembrane region" description="Helical" evidence="2">
    <location>
        <begin position="553"/>
        <end position="573"/>
    </location>
</feature>
<evidence type="ECO:0000313" key="4">
    <source>
        <dbReference type="EMBL" id="KAK2548203.1"/>
    </source>
</evidence>
<evidence type="ECO:0000313" key="5">
    <source>
        <dbReference type="Proteomes" id="UP001249851"/>
    </source>
</evidence>
<sequence>MTDLQAYRFEPERVPNAGDSENEEVNDRLEGTFWVTCERCETMPTQRECACCREQPDGARNCDCRLLLLQQIALTFTNAESNKLIKKKRRDELRDVLARMKQMDELFKRTEKEHLETIAAMQKRIEELEGAATSKGEKNKDTSDDIFDDTSDDASDDASDDNNGNINSDEEADESDELVSGSNLQGIHQRYQAVLEIFVKKECSLTEAMRQYGIPRNTLRDYIGICELKVIDAERYKRVIEAEREKVGKVSVKCIELSLSVKYRPSVGQVSAKCRPSVGQVSAKCRPNIGQVSAKCRRGIGDLKSTLDRYSIECRSTLDRQSIDTRSTLDRQSIECRSSVDRLSTATSTDIAVDIAVDITYSKHDPKTVPVRTDGKSFAGFRACNCRDGFFRRHMFEGCEACAKYNGFKCMNDSFYLEEGYWWKWENETNKEHFISFRDALSKNSSVDSNSINEYPYPLPQSHRCPRPESCLGGIDSNCSEGYEGPLCDVCRHGYYKQLKTCRKCPSKTWMIGQLCLIAAAIFVITVVVAWRSKKQLKKKKGRSLGDLILSKIKIVIGFCQVTFGVIEAFAFIKWPESLTFIGEYSEMLQLNVLQIAPIHCLFSNLKVDAFGRLYAVLSINAAVVIFGLTFYGIRKILITRKTLESQEEKFKKISETKQMAYKGIFFRSLRYLPEHPRIPTACYCGILQCLPTSALVMLWRHSKTLKTSADEDNDGATYSQRSEVIAALSFLFQNYKIRRWYWKFVETARKVILTSGIILMGAESRAYIGMALILSGFYGMLFAHMKPIEDPSENSLMLSSLAVTYVNLVIGTVSRIPEEVALSGTMYPNLEKVLFDILVVGANVLVILILLVQYARFIYHFFKEWRKNPQWFFSCCLALLLPLNDLQQEVLGMTGKNLLKQQLQTGKVDMPSLSGALKESGTVSIELTTFPEQPEETSGSPSKETETGRKKEGNADKGTISIVVEPEKQSMTRKNKMKQQLQTGSVNMSSESGALKKSGAVRIVHATIHERPKKTRGSLAKEKKTVQRRGRIPDRMAFDKGEEPQKNRLPQDNLQQEIREMTSKNPLKQQLHTGNVNILSMSGALKKSGAVRIFHASVHEPPKKTRGSLTKEKKSVEKREKIADKAEFDKGEEPKKNLLPQDNVHQEMREMKSKNPLKQQLQTDNVNNPSVSGALKKSGFFYFFYLINFN</sequence>
<comment type="caution">
    <text evidence="4">The sequence shown here is derived from an EMBL/GenBank/DDBJ whole genome shotgun (WGS) entry which is preliminary data.</text>
</comment>
<feature type="transmembrane region" description="Helical" evidence="2">
    <location>
        <begin position="510"/>
        <end position="532"/>
    </location>
</feature>
<dbReference type="Proteomes" id="UP001249851">
    <property type="component" value="Unassembled WGS sequence"/>
</dbReference>
<reference evidence="4" key="2">
    <citation type="journal article" date="2023" name="Science">
        <title>Genomic signatures of disease resistance in endangered staghorn corals.</title>
        <authorList>
            <person name="Vollmer S.V."/>
            <person name="Selwyn J.D."/>
            <person name="Despard B.A."/>
            <person name="Roesel C.L."/>
        </authorList>
    </citation>
    <scope>NUCLEOTIDE SEQUENCE</scope>
    <source>
        <strain evidence="4">K2</strain>
    </source>
</reference>
<dbReference type="EMBL" id="JARQWQ010000153">
    <property type="protein sequence ID" value="KAK2548203.1"/>
    <property type="molecule type" value="Genomic_DNA"/>
</dbReference>
<keyword evidence="2" id="KW-1133">Transmembrane helix</keyword>
<dbReference type="InterPro" id="IPR056047">
    <property type="entry name" value="CRMPA-like_DUF7630"/>
</dbReference>
<feature type="compositionally biased region" description="Polar residues" evidence="1">
    <location>
        <begin position="979"/>
        <end position="993"/>
    </location>
</feature>
<feature type="compositionally biased region" description="Basic and acidic residues" evidence="1">
    <location>
        <begin position="1145"/>
        <end position="1154"/>
    </location>
</feature>
<feature type="region of interest" description="Disordered" evidence="1">
    <location>
        <begin position="1013"/>
        <end position="1054"/>
    </location>
</feature>
<organism evidence="4 5">
    <name type="scientific">Acropora cervicornis</name>
    <name type="common">Staghorn coral</name>
    <dbReference type="NCBI Taxonomy" id="6130"/>
    <lineage>
        <taxon>Eukaryota</taxon>
        <taxon>Metazoa</taxon>
        <taxon>Cnidaria</taxon>
        <taxon>Anthozoa</taxon>
        <taxon>Hexacorallia</taxon>
        <taxon>Scleractinia</taxon>
        <taxon>Astrocoeniina</taxon>
        <taxon>Acroporidae</taxon>
        <taxon>Acropora</taxon>
    </lineage>
</organism>
<feature type="transmembrane region" description="Helical" evidence="2">
    <location>
        <begin position="838"/>
        <end position="860"/>
    </location>
</feature>
<protein>
    <recommendedName>
        <fullName evidence="3">DUF7630 domain-containing protein</fullName>
    </recommendedName>
</protein>
<feature type="compositionally biased region" description="Acidic residues" evidence="1">
    <location>
        <begin position="168"/>
        <end position="177"/>
    </location>
</feature>
<feature type="transmembrane region" description="Helical" evidence="2">
    <location>
        <begin position="767"/>
        <end position="785"/>
    </location>
</feature>
<feature type="region of interest" description="Disordered" evidence="1">
    <location>
        <begin position="928"/>
        <end position="995"/>
    </location>
</feature>
<feature type="compositionally biased region" description="Basic and acidic residues" evidence="1">
    <location>
        <begin position="1102"/>
        <end position="1137"/>
    </location>
</feature>
<keyword evidence="2" id="KW-0812">Transmembrane</keyword>
<keyword evidence="2" id="KW-0472">Membrane</keyword>
<proteinExistence type="predicted"/>
<feature type="domain" description="DUF7630" evidence="3">
    <location>
        <begin position="463"/>
        <end position="505"/>
    </location>
</feature>
<dbReference type="PANTHER" id="PTHR11319:SF35">
    <property type="entry name" value="OUTER MEMBRANE PROTEIN PMPC-RELATED"/>
    <property type="match status" value="1"/>
</dbReference>
<evidence type="ECO:0000259" key="3">
    <source>
        <dbReference type="Pfam" id="PF24633"/>
    </source>
</evidence>
<keyword evidence="5" id="KW-1185">Reference proteome</keyword>
<reference evidence="4" key="1">
    <citation type="journal article" date="2023" name="G3 (Bethesda)">
        <title>Whole genome assembly and annotation of the endangered Caribbean coral Acropora cervicornis.</title>
        <authorList>
            <person name="Selwyn J.D."/>
            <person name="Vollmer S.V."/>
        </authorList>
    </citation>
    <scope>NUCLEOTIDE SEQUENCE</scope>
    <source>
        <strain evidence="4">K2</strain>
    </source>
</reference>
<feature type="region of interest" description="Disordered" evidence="1">
    <location>
        <begin position="1102"/>
        <end position="1165"/>
    </location>
</feature>
<name>A0AAD9PSQ8_ACRCE</name>
<feature type="compositionally biased region" description="Polar residues" evidence="1">
    <location>
        <begin position="928"/>
        <end position="943"/>
    </location>
</feature>
<accession>A0AAD9PSQ8</accession>